<dbReference type="Pfam" id="PF00498">
    <property type="entry name" value="FHA"/>
    <property type="match status" value="1"/>
</dbReference>
<proteinExistence type="predicted"/>
<reference evidence="4 5" key="1">
    <citation type="submission" date="2020-02" db="EMBL/GenBank/DDBJ databases">
        <title>Sequencing the genomes of 1000 actinobacteria strains.</title>
        <authorList>
            <person name="Klenk H.-P."/>
        </authorList>
    </citation>
    <scope>NUCLEOTIDE SEQUENCE [LARGE SCALE GENOMIC DNA]</scope>
    <source>
        <strain evidence="4 5">DSM 19609</strain>
    </source>
</reference>
<evidence type="ECO:0000313" key="4">
    <source>
        <dbReference type="EMBL" id="NIH58322.1"/>
    </source>
</evidence>
<feature type="region of interest" description="Disordered" evidence="2">
    <location>
        <begin position="235"/>
        <end position="254"/>
    </location>
</feature>
<sequence length="632" mass="65210">MRTPFGAWRATYTPGRWVALSGPTSMVVLQPAPPAASGLFANLWDQLLTSASITQVSATLASFGLDSMPDLAVFFWDDEQVHCLLRGAIQVLDADSGEPLAGGGGAHTWYEASLTTRRIYVPLDEVDAGDLLQLPLVVGGAEVSAVFLDASTTDESAPAVSAEDSALSPGIPAPVTIGEETPDDAGRHFAGAFETPGAFEVVDEDEEAPAGIAGITGPPVAFGPPPVESFLAGSAAFQSAPPEPAPLDSTRPDLMQPDAVQAFPASGEPFADSVPVLPEEWGGAGLEPDVAVEPEPSPVDEPDVPWQPEQAPFGAESFGAASFEPEQAPSESVPFGAESFGSVPFAPQPRLEQPPAPRPEAPRGPRAPVEPTQVLGERPPWAPGQDPADQDPAEFGHAFSAYRGRPNTTGPWGAGGFAAPVAAGMPVAEASVPIASQVPPPVPVPRPLGRNVDAGEDHDGETVFTTGIAATHKPAGGRNSDNNLVLAALCPLGHPNAPGTLQCRICGGYVDSHNPQLVNTPLLAVLQTSTGDQVPLTGPVLIGRAPSNSGNDLDAELLRVPSPNHDISRTHVRVAPREWTVEVTDLYSTNGTTIVPPNGQPVKLESGQTVGLAVGGAIDLGDGQVIVLLPPV</sequence>
<dbReference type="SUPFAM" id="SSF49879">
    <property type="entry name" value="SMAD/FHA domain"/>
    <property type="match status" value="1"/>
</dbReference>
<dbReference type="InterPro" id="IPR008984">
    <property type="entry name" value="SMAD_FHA_dom_sf"/>
</dbReference>
<dbReference type="PROSITE" id="PS50006">
    <property type="entry name" value="FHA_DOMAIN"/>
    <property type="match status" value="1"/>
</dbReference>
<evidence type="ECO:0000259" key="3">
    <source>
        <dbReference type="PROSITE" id="PS50006"/>
    </source>
</evidence>
<evidence type="ECO:0000256" key="2">
    <source>
        <dbReference type="SAM" id="MobiDB-lite"/>
    </source>
</evidence>
<feature type="domain" description="FHA" evidence="3">
    <location>
        <begin position="540"/>
        <end position="594"/>
    </location>
</feature>
<gene>
    <name evidence="4" type="ORF">FB473_003017</name>
</gene>
<comment type="caution">
    <text evidence="4">The sequence shown here is derived from an EMBL/GenBank/DDBJ whole genome shotgun (WGS) entry which is preliminary data.</text>
</comment>
<accession>A0ABX0SIU2</accession>
<keyword evidence="5" id="KW-1185">Reference proteome</keyword>
<feature type="region of interest" description="Disordered" evidence="2">
    <location>
        <begin position="264"/>
        <end position="394"/>
    </location>
</feature>
<dbReference type="Gene3D" id="2.60.200.20">
    <property type="match status" value="1"/>
</dbReference>
<protein>
    <recommendedName>
        <fullName evidence="3">FHA domain-containing protein</fullName>
    </recommendedName>
</protein>
<dbReference type="InterPro" id="IPR000253">
    <property type="entry name" value="FHA_dom"/>
</dbReference>
<dbReference type="CDD" id="cd00060">
    <property type="entry name" value="FHA"/>
    <property type="match status" value="1"/>
</dbReference>
<dbReference type="RefSeq" id="WP_167170491.1">
    <property type="nucleotide sequence ID" value="NZ_BAAAOO010000004.1"/>
</dbReference>
<evidence type="ECO:0000256" key="1">
    <source>
        <dbReference type="ARBA" id="ARBA00022553"/>
    </source>
</evidence>
<dbReference type="SMART" id="SM00240">
    <property type="entry name" value="FHA"/>
    <property type="match status" value="1"/>
</dbReference>
<dbReference type="EMBL" id="JAAMOZ010000003">
    <property type="protein sequence ID" value="NIH58322.1"/>
    <property type="molecule type" value="Genomic_DNA"/>
</dbReference>
<dbReference type="Proteomes" id="UP000749311">
    <property type="component" value="Unassembled WGS sequence"/>
</dbReference>
<name>A0ABX0SIU2_9ACTN</name>
<evidence type="ECO:0000313" key="5">
    <source>
        <dbReference type="Proteomes" id="UP000749311"/>
    </source>
</evidence>
<keyword evidence="1" id="KW-0597">Phosphoprotein</keyword>
<organism evidence="4 5">
    <name type="scientific">Brooklawnia cerclae</name>
    <dbReference type="NCBI Taxonomy" id="349934"/>
    <lineage>
        <taxon>Bacteria</taxon>
        <taxon>Bacillati</taxon>
        <taxon>Actinomycetota</taxon>
        <taxon>Actinomycetes</taxon>
        <taxon>Propionibacteriales</taxon>
        <taxon>Propionibacteriaceae</taxon>
        <taxon>Brooklawnia</taxon>
    </lineage>
</organism>